<feature type="transmembrane region" description="Helical" evidence="2">
    <location>
        <begin position="135"/>
        <end position="153"/>
    </location>
</feature>
<dbReference type="RefSeq" id="WP_345718026.1">
    <property type="nucleotide sequence ID" value="NZ_BAABFP010000008.1"/>
</dbReference>
<dbReference type="EMBL" id="JBHSRD010000003">
    <property type="protein sequence ID" value="MFC6006541.1"/>
    <property type="molecule type" value="Genomic_DNA"/>
</dbReference>
<keyword evidence="2" id="KW-0812">Transmembrane</keyword>
<proteinExistence type="predicted"/>
<reference evidence="4" key="1">
    <citation type="journal article" date="2019" name="Int. J. Syst. Evol. Microbiol.">
        <title>The Global Catalogue of Microorganisms (GCM) 10K type strain sequencing project: providing services to taxonomists for standard genome sequencing and annotation.</title>
        <authorList>
            <consortium name="The Broad Institute Genomics Platform"/>
            <consortium name="The Broad Institute Genome Sequencing Center for Infectious Disease"/>
            <person name="Wu L."/>
            <person name="Ma J."/>
        </authorList>
    </citation>
    <scope>NUCLEOTIDE SEQUENCE [LARGE SCALE GENOMIC DNA]</scope>
    <source>
        <strain evidence="4">KACC 14249</strain>
    </source>
</reference>
<sequence length="220" mass="21150">MTSAAVAPTTGGPRAVRAGAFALAAVSLSLAAHTIAGGPLPAPLALLTAVVGVGCVAVAATGRRIGGLGIGAGLVAMQGLLHVWFSLTGGHGCDVGGIVLSGHHHGAAACAQGVSAAATASHPATSSSAGGMSGLAMPVAHVLAVLLTSALLARGERALWQLATLARTYLTSGSLVPARATVDAAPAVRRPAPVDVRVTGPADPGRTAIGRRGPPALACG</sequence>
<evidence type="ECO:0000313" key="3">
    <source>
        <dbReference type="EMBL" id="MFC6006541.1"/>
    </source>
</evidence>
<evidence type="ECO:0000256" key="1">
    <source>
        <dbReference type="SAM" id="MobiDB-lite"/>
    </source>
</evidence>
<accession>A0ABW1JBA5</accession>
<keyword evidence="4" id="KW-1185">Reference proteome</keyword>
<feature type="transmembrane region" description="Helical" evidence="2">
    <location>
        <begin position="41"/>
        <end position="60"/>
    </location>
</feature>
<dbReference type="Proteomes" id="UP001596189">
    <property type="component" value="Unassembled WGS sequence"/>
</dbReference>
<name>A0ABW1JBA5_9ACTN</name>
<keyword evidence="2" id="KW-0472">Membrane</keyword>
<evidence type="ECO:0000256" key="2">
    <source>
        <dbReference type="SAM" id="Phobius"/>
    </source>
</evidence>
<keyword evidence="2" id="KW-1133">Transmembrane helix</keyword>
<protein>
    <recommendedName>
        <fullName evidence="5">MFS transporter</fullName>
    </recommendedName>
</protein>
<comment type="caution">
    <text evidence="3">The sequence shown here is derived from an EMBL/GenBank/DDBJ whole genome shotgun (WGS) entry which is preliminary data.</text>
</comment>
<organism evidence="3 4">
    <name type="scientific">Angustibacter luteus</name>
    <dbReference type="NCBI Taxonomy" id="658456"/>
    <lineage>
        <taxon>Bacteria</taxon>
        <taxon>Bacillati</taxon>
        <taxon>Actinomycetota</taxon>
        <taxon>Actinomycetes</taxon>
        <taxon>Kineosporiales</taxon>
        <taxon>Kineosporiaceae</taxon>
    </lineage>
</organism>
<gene>
    <name evidence="3" type="ORF">ACFQDO_05295</name>
</gene>
<evidence type="ECO:0008006" key="5">
    <source>
        <dbReference type="Google" id="ProtNLM"/>
    </source>
</evidence>
<feature type="region of interest" description="Disordered" evidence="1">
    <location>
        <begin position="195"/>
        <end position="220"/>
    </location>
</feature>
<evidence type="ECO:0000313" key="4">
    <source>
        <dbReference type="Proteomes" id="UP001596189"/>
    </source>
</evidence>
<feature type="transmembrane region" description="Helical" evidence="2">
    <location>
        <begin position="67"/>
        <end position="85"/>
    </location>
</feature>